<dbReference type="InterPro" id="IPR019850">
    <property type="entry name" value="GldD-like"/>
</dbReference>
<dbReference type="EMBL" id="SNRX01000008">
    <property type="protein sequence ID" value="KAA6302335.1"/>
    <property type="molecule type" value="Genomic_DNA"/>
</dbReference>
<sequence length="187" mass="21588">MKPFVIVALTGLLCTACADYSPKPSGYFRIDLTEPHYSLHEFQYCKAEISSQTMIIPAQATQEGECFNIVYPNLNVQIYCSSFPIKKTTLASWMKESVAFVHYQAKKSTAIKEQVFENQEQKVYARVFHIQGNTASPTQFILTDSMHYFFRGALYFDHTPNQDSIAPVLEYINNDIHLFIETFQWNR</sequence>
<evidence type="ECO:0000313" key="2">
    <source>
        <dbReference type="Proteomes" id="UP000324575"/>
    </source>
</evidence>
<organism evidence="1 2">
    <name type="scientific">Candidatus Ordinivivax streblomastigis</name>
    <dbReference type="NCBI Taxonomy" id="2540710"/>
    <lineage>
        <taxon>Bacteria</taxon>
        <taxon>Pseudomonadati</taxon>
        <taxon>Bacteroidota</taxon>
        <taxon>Bacteroidia</taxon>
        <taxon>Bacteroidales</taxon>
        <taxon>Candidatus Ordinivivax</taxon>
    </lineage>
</organism>
<name>A0A5M8P1M3_9BACT</name>
<protein>
    <recommendedName>
        <fullName evidence="3">Gliding motility lipoprotein GldD</fullName>
    </recommendedName>
</protein>
<gene>
    <name evidence="1" type="ORF">EZS26_001448</name>
</gene>
<evidence type="ECO:0008006" key="3">
    <source>
        <dbReference type="Google" id="ProtNLM"/>
    </source>
</evidence>
<evidence type="ECO:0000313" key="1">
    <source>
        <dbReference type="EMBL" id="KAA6302335.1"/>
    </source>
</evidence>
<reference evidence="1 2" key="1">
    <citation type="submission" date="2019-03" db="EMBL/GenBank/DDBJ databases">
        <title>Single cell metagenomics reveals metabolic interactions within the superorganism composed of flagellate Streblomastix strix and complex community of Bacteroidetes bacteria on its surface.</title>
        <authorList>
            <person name="Treitli S.C."/>
            <person name="Kolisko M."/>
            <person name="Husnik F."/>
            <person name="Keeling P."/>
            <person name="Hampl V."/>
        </authorList>
    </citation>
    <scope>NUCLEOTIDE SEQUENCE [LARGE SCALE GENOMIC DNA]</scope>
    <source>
        <strain evidence="1">St1</strain>
    </source>
</reference>
<proteinExistence type="predicted"/>
<accession>A0A5M8P1M3</accession>
<dbReference type="AlphaFoldDB" id="A0A5M8P1M3"/>
<comment type="caution">
    <text evidence="1">The sequence shown here is derived from an EMBL/GenBank/DDBJ whole genome shotgun (WGS) entry which is preliminary data.</text>
</comment>
<dbReference type="Pfam" id="PF25593">
    <property type="entry name" value="GldD_lipo"/>
    <property type="match status" value="1"/>
</dbReference>
<dbReference type="Proteomes" id="UP000324575">
    <property type="component" value="Unassembled WGS sequence"/>
</dbReference>